<accession>A0ABX1VZD1</accession>
<comment type="caution">
    <text evidence="2">The sequence shown here is derived from an EMBL/GenBank/DDBJ whole genome shotgun (WGS) entry which is preliminary data.</text>
</comment>
<dbReference type="RefSeq" id="WP_175268994.1">
    <property type="nucleotide sequence ID" value="NZ_JABFCR010000007.1"/>
</dbReference>
<evidence type="ECO:0000313" key="2">
    <source>
        <dbReference type="EMBL" id="NNU33294.1"/>
    </source>
</evidence>
<sequence length="52" mass="5953">MIETAHEKGQWGISQDDQGRMYANDNSANLYGDFFPPSLGFNQQEPKRHGRL</sequence>
<dbReference type="Proteomes" id="UP000566071">
    <property type="component" value="Unassembled WGS sequence"/>
</dbReference>
<proteinExistence type="predicted"/>
<dbReference type="EMBL" id="JABFCR010000007">
    <property type="protein sequence ID" value="NNU33294.1"/>
    <property type="molecule type" value="Genomic_DNA"/>
</dbReference>
<feature type="region of interest" description="Disordered" evidence="1">
    <location>
        <begin position="1"/>
        <end position="20"/>
    </location>
</feature>
<organism evidence="2 3">
    <name type="scientific">Mucilaginibacter humi</name>
    <dbReference type="NCBI Taxonomy" id="2732510"/>
    <lineage>
        <taxon>Bacteria</taxon>
        <taxon>Pseudomonadati</taxon>
        <taxon>Bacteroidota</taxon>
        <taxon>Sphingobacteriia</taxon>
        <taxon>Sphingobacteriales</taxon>
        <taxon>Sphingobacteriaceae</taxon>
        <taxon>Mucilaginibacter</taxon>
    </lineage>
</organism>
<gene>
    <name evidence="2" type="ORF">HK413_02310</name>
</gene>
<reference evidence="2 3" key="1">
    <citation type="submission" date="2020-05" db="EMBL/GenBank/DDBJ databases">
        <authorList>
            <person name="Khan S.A."/>
            <person name="Jeon C.O."/>
            <person name="Chun B.H."/>
        </authorList>
    </citation>
    <scope>NUCLEOTIDE SEQUENCE [LARGE SCALE GENOMIC DNA]</scope>
    <source>
        <strain evidence="2 3">S1162</strain>
    </source>
</reference>
<evidence type="ECO:0000256" key="1">
    <source>
        <dbReference type="SAM" id="MobiDB-lite"/>
    </source>
</evidence>
<protein>
    <submittedName>
        <fullName evidence="2">Uncharacterized protein</fullName>
    </submittedName>
</protein>
<evidence type="ECO:0000313" key="3">
    <source>
        <dbReference type="Proteomes" id="UP000566071"/>
    </source>
</evidence>
<keyword evidence="3" id="KW-1185">Reference proteome</keyword>
<name>A0ABX1VZD1_9SPHI</name>